<evidence type="ECO:0000313" key="2">
    <source>
        <dbReference type="Proteomes" id="UP000681967"/>
    </source>
</evidence>
<evidence type="ECO:0000313" key="1">
    <source>
        <dbReference type="EMBL" id="CAF5161360.1"/>
    </source>
</evidence>
<dbReference type="EMBL" id="CAJOBH010266456">
    <property type="protein sequence ID" value="CAF5161360.1"/>
    <property type="molecule type" value="Genomic_DNA"/>
</dbReference>
<sequence length="49" mass="6161">SEFQSKNYTFIVLAVYDLKLMHSSFLRRTIKNLFIRRFRNLFIRRFRSM</sequence>
<name>A0A8S3GEH2_9BILA</name>
<organism evidence="1 2">
    <name type="scientific">Rotaria magnacalcarata</name>
    <dbReference type="NCBI Taxonomy" id="392030"/>
    <lineage>
        <taxon>Eukaryota</taxon>
        <taxon>Metazoa</taxon>
        <taxon>Spiralia</taxon>
        <taxon>Gnathifera</taxon>
        <taxon>Rotifera</taxon>
        <taxon>Eurotatoria</taxon>
        <taxon>Bdelloidea</taxon>
        <taxon>Philodinida</taxon>
        <taxon>Philodinidae</taxon>
        <taxon>Rotaria</taxon>
    </lineage>
</organism>
<reference evidence="1" key="1">
    <citation type="submission" date="2021-02" db="EMBL/GenBank/DDBJ databases">
        <authorList>
            <person name="Nowell W R."/>
        </authorList>
    </citation>
    <scope>NUCLEOTIDE SEQUENCE</scope>
</reference>
<proteinExistence type="predicted"/>
<comment type="caution">
    <text evidence="1">The sequence shown here is derived from an EMBL/GenBank/DDBJ whole genome shotgun (WGS) entry which is preliminary data.</text>
</comment>
<dbReference type="AlphaFoldDB" id="A0A8S3GEH2"/>
<gene>
    <name evidence="1" type="ORF">BYL167_LOCUS74673</name>
</gene>
<protein>
    <submittedName>
        <fullName evidence="1">Uncharacterized protein</fullName>
    </submittedName>
</protein>
<accession>A0A8S3GEH2</accession>
<dbReference type="Proteomes" id="UP000681967">
    <property type="component" value="Unassembled WGS sequence"/>
</dbReference>
<feature type="non-terminal residue" evidence="1">
    <location>
        <position position="1"/>
    </location>
</feature>